<dbReference type="RefSeq" id="WP_182547241.1">
    <property type="nucleotide sequence ID" value="NZ_JACGXN010000001.1"/>
</dbReference>
<accession>A0A839EIV9</accession>
<dbReference type="EMBL" id="JACGXN010000001">
    <property type="protein sequence ID" value="MBA8876437.1"/>
    <property type="molecule type" value="Genomic_DNA"/>
</dbReference>
<sequence>MPGLLHPLHDGHAPIILHSAFQDAIDALEDWELGNDEPQIEVNDRQVLISAVFRRLWTCTDILPARTLAVVEDLLPLRSAEFRAGTSTYADAAHSLWELSLQKRAASYEMQHHNAS</sequence>
<protein>
    <submittedName>
        <fullName evidence="1">Uncharacterized protein</fullName>
    </submittedName>
</protein>
<comment type="caution">
    <text evidence="1">The sequence shown here is derived from an EMBL/GenBank/DDBJ whole genome shotgun (WGS) entry which is preliminary data.</text>
</comment>
<keyword evidence="2" id="KW-1185">Reference proteome</keyword>
<dbReference type="AlphaFoldDB" id="A0A839EIV9"/>
<evidence type="ECO:0000313" key="2">
    <source>
        <dbReference type="Proteomes" id="UP000549052"/>
    </source>
</evidence>
<name>A0A839EIV9_9HYPH</name>
<gene>
    <name evidence="1" type="ORF">FHW16_000119</name>
</gene>
<proteinExistence type="predicted"/>
<dbReference type="Proteomes" id="UP000549052">
    <property type="component" value="Unassembled WGS sequence"/>
</dbReference>
<reference evidence="1 2" key="1">
    <citation type="submission" date="2020-07" db="EMBL/GenBank/DDBJ databases">
        <title>Genomic Encyclopedia of Type Strains, Phase IV (KMG-V): Genome sequencing to study the core and pangenomes of soil and plant-associated prokaryotes.</title>
        <authorList>
            <person name="Whitman W."/>
        </authorList>
    </citation>
    <scope>NUCLEOTIDE SEQUENCE [LARGE SCALE GENOMIC DNA]</scope>
    <source>
        <strain evidence="1 2">AN3</strain>
    </source>
</reference>
<evidence type="ECO:0000313" key="1">
    <source>
        <dbReference type="EMBL" id="MBA8876437.1"/>
    </source>
</evidence>
<organism evidence="1 2">
    <name type="scientific">Phyllobacterium myrsinacearum</name>
    <dbReference type="NCBI Taxonomy" id="28101"/>
    <lineage>
        <taxon>Bacteria</taxon>
        <taxon>Pseudomonadati</taxon>
        <taxon>Pseudomonadota</taxon>
        <taxon>Alphaproteobacteria</taxon>
        <taxon>Hyphomicrobiales</taxon>
        <taxon>Phyllobacteriaceae</taxon>
        <taxon>Phyllobacterium</taxon>
    </lineage>
</organism>